<feature type="transmembrane region" description="Helical" evidence="14">
    <location>
        <begin position="272"/>
        <end position="296"/>
    </location>
</feature>
<evidence type="ECO:0000256" key="6">
    <source>
        <dbReference type="ARBA" id="ARBA00022737"/>
    </source>
</evidence>
<feature type="compositionally biased region" description="Basic and acidic residues" evidence="13">
    <location>
        <begin position="2529"/>
        <end position="2548"/>
    </location>
</feature>
<comment type="similarity">
    <text evidence="2">Belongs to the ABC transporter superfamily. ABCA family.</text>
</comment>
<dbReference type="GO" id="GO:0003676">
    <property type="term" value="F:nucleic acid binding"/>
    <property type="evidence" value="ECO:0007669"/>
    <property type="project" value="UniProtKB-UniRule"/>
</dbReference>
<keyword evidence="11 14" id="KW-1133">Transmembrane helix</keyword>
<organism evidence="17 18">
    <name type="scientific">Podospora fimiseda</name>
    <dbReference type="NCBI Taxonomy" id="252190"/>
    <lineage>
        <taxon>Eukaryota</taxon>
        <taxon>Fungi</taxon>
        <taxon>Dikarya</taxon>
        <taxon>Ascomycota</taxon>
        <taxon>Pezizomycotina</taxon>
        <taxon>Sordariomycetes</taxon>
        <taxon>Sordariomycetidae</taxon>
        <taxon>Sordariales</taxon>
        <taxon>Podosporaceae</taxon>
        <taxon>Podospora</taxon>
    </lineage>
</organism>
<dbReference type="InterPro" id="IPR003439">
    <property type="entry name" value="ABC_transporter-like_ATP-bd"/>
</dbReference>
<dbReference type="GO" id="GO:0005524">
    <property type="term" value="F:ATP binding"/>
    <property type="evidence" value="ECO:0007669"/>
    <property type="project" value="UniProtKB-KW"/>
</dbReference>
<evidence type="ECO:0000313" key="17">
    <source>
        <dbReference type="EMBL" id="KAK4231754.1"/>
    </source>
</evidence>
<dbReference type="FunFam" id="3.40.50.300:FF:000335">
    <property type="entry name" value="ATP binding cassette subfamily A member 5"/>
    <property type="match status" value="1"/>
</dbReference>
<dbReference type="GO" id="GO:0005634">
    <property type="term" value="C:nucleus"/>
    <property type="evidence" value="ECO:0007669"/>
    <property type="project" value="InterPro"/>
</dbReference>
<dbReference type="InterPro" id="IPR001374">
    <property type="entry name" value="R3H_dom"/>
</dbReference>
<evidence type="ECO:0000259" key="16">
    <source>
        <dbReference type="PROSITE" id="PS51061"/>
    </source>
</evidence>
<dbReference type="Proteomes" id="UP001301958">
    <property type="component" value="Unassembled WGS sequence"/>
</dbReference>
<evidence type="ECO:0000256" key="14">
    <source>
        <dbReference type="SAM" id="Phobius"/>
    </source>
</evidence>
<evidence type="ECO:0000256" key="10">
    <source>
        <dbReference type="ARBA" id="ARBA00022840"/>
    </source>
</evidence>
<feature type="domain" description="ABC transporter" evidence="15">
    <location>
        <begin position="469"/>
        <end position="696"/>
    </location>
</feature>
<dbReference type="SMART" id="SM00438">
    <property type="entry name" value="ZnF_NFX"/>
    <property type="match status" value="4"/>
</dbReference>
<evidence type="ECO:0000256" key="1">
    <source>
        <dbReference type="ARBA" id="ARBA00004141"/>
    </source>
</evidence>
<dbReference type="InterPro" id="IPR026082">
    <property type="entry name" value="ABCA"/>
</dbReference>
<evidence type="ECO:0000256" key="2">
    <source>
        <dbReference type="ARBA" id="ARBA00008869"/>
    </source>
</evidence>
<evidence type="ECO:0000256" key="13">
    <source>
        <dbReference type="SAM" id="MobiDB-lite"/>
    </source>
</evidence>
<dbReference type="GO" id="GO:0005319">
    <property type="term" value="F:lipid transporter activity"/>
    <property type="evidence" value="ECO:0007669"/>
    <property type="project" value="TreeGrafter"/>
</dbReference>
<dbReference type="EMBL" id="MU865291">
    <property type="protein sequence ID" value="KAK4231754.1"/>
    <property type="molecule type" value="Genomic_DNA"/>
</dbReference>
<dbReference type="PROSITE" id="PS51061">
    <property type="entry name" value="R3H"/>
    <property type="match status" value="1"/>
</dbReference>
<comment type="subcellular location">
    <subcellularLocation>
        <location evidence="1">Membrane</location>
        <topology evidence="1">Multi-pass membrane protein</topology>
    </subcellularLocation>
</comment>
<accession>A0AAN7H801</accession>
<keyword evidence="18" id="KW-1185">Reference proteome</keyword>
<keyword evidence="4 14" id="KW-0812">Transmembrane</keyword>
<evidence type="ECO:0000256" key="7">
    <source>
        <dbReference type="ARBA" id="ARBA00022741"/>
    </source>
</evidence>
<keyword evidence="10" id="KW-0067">ATP-binding</keyword>
<feature type="transmembrane region" description="Helical" evidence="14">
    <location>
        <begin position="29"/>
        <end position="50"/>
    </location>
</feature>
<gene>
    <name evidence="17" type="ORF">QBC38DRAFT_506505</name>
</gene>
<dbReference type="GO" id="GO:0140359">
    <property type="term" value="F:ABC-type transporter activity"/>
    <property type="evidence" value="ECO:0007669"/>
    <property type="project" value="InterPro"/>
</dbReference>
<reference evidence="17" key="1">
    <citation type="journal article" date="2023" name="Mol. Phylogenet. Evol.">
        <title>Genome-scale phylogeny and comparative genomics of the fungal order Sordariales.</title>
        <authorList>
            <person name="Hensen N."/>
            <person name="Bonometti L."/>
            <person name="Westerberg I."/>
            <person name="Brannstrom I.O."/>
            <person name="Guillou S."/>
            <person name="Cros-Aarteil S."/>
            <person name="Calhoun S."/>
            <person name="Haridas S."/>
            <person name="Kuo A."/>
            <person name="Mondo S."/>
            <person name="Pangilinan J."/>
            <person name="Riley R."/>
            <person name="LaButti K."/>
            <person name="Andreopoulos B."/>
            <person name="Lipzen A."/>
            <person name="Chen C."/>
            <person name="Yan M."/>
            <person name="Daum C."/>
            <person name="Ng V."/>
            <person name="Clum A."/>
            <person name="Steindorff A."/>
            <person name="Ohm R.A."/>
            <person name="Martin F."/>
            <person name="Silar P."/>
            <person name="Natvig D.O."/>
            <person name="Lalanne C."/>
            <person name="Gautier V."/>
            <person name="Ament-Velasquez S.L."/>
            <person name="Kruys A."/>
            <person name="Hutchinson M.I."/>
            <person name="Powell A.J."/>
            <person name="Barry K."/>
            <person name="Miller A.N."/>
            <person name="Grigoriev I.V."/>
            <person name="Debuchy R."/>
            <person name="Gladieux P."/>
            <person name="Hiltunen Thoren M."/>
            <person name="Johannesson H."/>
        </authorList>
    </citation>
    <scope>NUCLEOTIDE SEQUENCE</scope>
    <source>
        <strain evidence="17">CBS 990.96</strain>
    </source>
</reference>
<dbReference type="FunFam" id="3.30.1370.50:FF:000006">
    <property type="entry name" value="NF-X1 finger transcription factor"/>
    <property type="match status" value="1"/>
</dbReference>
<dbReference type="SUPFAM" id="SSF52540">
    <property type="entry name" value="P-loop containing nucleoside triphosphate hydrolases"/>
    <property type="match status" value="2"/>
</dbReference>
<evidence type="ECO:0000256" key="3">
    <source>
        <dbReference type="ARBA" id="ARBA00022448"/>
    </source>
</evidence>
<dbReference type="Pfam" id="PF01424">
    <property type="entry name" value="R3H"/>
    <property type="match status" value="1"/>
</dbReference>
<dbReference type="Pfam" id="PF00005">
    <property type="entry name" value="ABC_tran"/>
    <property type="match status" value="2"/>
</dbReference>
<feature type="transmembrane region" description="Helical" evidence="14">
    <location>
        <begin position="986"/>
        <end position="1007"/>
    </location>
</feature>
<proteinExistence type="inferred from homology"/>
<dbReference type="CDD" id="cd03263">
    <property type="entry name" value="ABC_subfamily_A"/>
    <property type="match status" value="2"/>
</dbReference>
<evidence type="ECO:0000256" key="5">
    <source>
        <dbReference type="ARBA" id="ARBA00022723"/>
    </source>
</evidence>
<dbReference type="PANTHER" id="PTHR19229:SF36">
    <property type="entry name" value="ATP-BINDING CASSETTE SUB-FAMILY A MEMBER 2"/>
    <property type="match status" value="1"/>
</dbReference>
<keyword evidence="12 14" id="KW-0472">Membrane</keyword>
<feature type="transmembrane region" description="Helical" evidence="14">
    <location>
        <begin position="364"/>
        <end position="384"/>
    </location>
</feature>
<keyword evidence="3" id="KW-0813">Transport</keyword>
<dbReference type="CDD" id="cd16492">
    <property type="entry name" value="RING-CH-C4HC3_NFX1-like"/>
    <property type="match status" value="1"/>
</dbReference>
<evidence type="ECO:0000256" key="12">
    <source>
        <dbReference type="ARBA" id="ARBA00023136"/>
    </source>
</evidence>
<name>A0AAN7H801_9PEZI</name>
<keyword evidence="5" id="KW-0479">Metal-binding</keyword>
<evidence type="ECO:0000256" key="4">
    <source>
        <dbReference type="ARBA" id="ARBA00022692"/>
    </source>
</evidence>
<sequence>MAFISPGEFVRQVKALTKKNLLLLVTRHWLATILQVTIVPIALLALTLNIRNFNPTPQRYGNGEARPIRTLANAIPSGQQLILVRPDFLGPDVDPVLDRISEPLTSQPGKVLRFENEVEARSHCIPNFRGVSNCYGIVTFRDSPLTTVGTRNQTWNYTLSFDPLRYEGNGADVNSGSNDHQLYHLPLQMAVDNAITNSNEVAYEWMYSTNNQEEVEAFEDALYARQVITTWIIVYFLSTLPAVYHAVGFITAERASGTSQLVDAMGGGPGSRVVSAMLALSAIQLPTWIVHGCLYWQLLFSKSNAAIFIFWQIFSGLAYLNASIFAAAFFKQRVISSIFVVVAFSCLGGGAAILVNRQVDTARVLFLSLLFPQMNYMFVLSHMAKFALLKWPVDMTTLGIDMKLVPEEFWGNIPGGPYRVAVWTFWVFLVIQIVIYPILSILAEKFLHGINFKGRALSTDSSTDTSVAIRATGLTKVYNSWSWRGRRKPFKALNGLDLIAQKNQILCLLGVNGAGKSTTLDILSGAQAPTAGDIVINARHSRIGICPQKNILFNRLTVYEHVKFWSELKGGNEDEQALHDLIAACDLTRKTHSRAKTLSGGQKRKLQLACMFVGGTTVCMMDEVTSGLDPISRRTIWNIILAERTKRSMIFTTHFLDEGEVLADHIVILSKGEIRCQGTSTELKVRLGGGYRVSLPKDAPADVEDSVGTVHQDRIHYTAPDSTAAAQLIAKLEAAGHTDVQVAGPTVEDVFLRVAQDDVAAEEAEKGDSNANKDELAVQLSSGQRTTFFQQLRALLIKRLRILPRYWIGAFLTLALPIACIPAITEFIPTDFTRPECTSAEVNYEYYPLRNIFGPPSFNQSLYSILNDSALTHPISHDTLNEYGYSTEYGYDIKYFSRDWNLTDKYDDFVDKIVNQPPETWGIDGVWMGDNEHPPVIAYTADSGYQAPMEFLGLWSAIRSGGTRISTYMIYNYNNLDGFGGSSWQYILYAAFIMTVYPCFFALYPAFERSSNVRPLMISNGVRPAPMWTAYFLFDLCFVLAVAIAYTATITAQFPEWFGPGYMFPVILFHGVTGILLSYIVSTWARSQLSSFLWALGFNSVSFFGLGLAYTLPYFLSDALVVQRNTDIVSYVLDLVFPIGNVFRAMAVGLNLYRLGCREGSPSQAPASSWWGYTFPLVYLVIQIFVMVAILIWVDDDLSFAFITSRVSRGGKTASSVISTPPSTAPTQVEEKSALAVKTTPSSNTPLLEISHLHKAFNSIPAVSDVSLSLHKSEIVALLGPNGAGKTTIVNLIRGELRPDSGEILLHGANISSQANADDISSAIGVCPQFDALDLMTAKQHLEFYAAVKGIPKAERAANIETLMDRVGLTPHAKKQASALSGGNKRKLSLAIALMGNPSVLVLDEPSSSMDAAAKRKMWKILEDVSPGRSLLLTTHSMEEADALATKVAILGGGKLLALGTTGSLRKDFSDAVCVQLVLRSAPHSSETEAEKVETWVKETFSRGDGGVVFEGRSVGGQIRFMVGSNWTEKEKERQQAESLDREENDASSVNTARNGNGVGMLIELLEKNREELGLQDYSIGAPTLERVFLSVVKDNYAEEEDRKLSWFRKMRLDEKYVLINQIIDLTRLSAVAAEFVPGQPVAAAPLQAPRTRPPKADPPPPRVTEKSTAEDLPTRIHEDINNGQYECVICTNEVVRTSKVWSCSICWTVLHIHCVKKWYRNQMDKRKEDPNPDQLMYWRCPGCNSNLIEAPTVYHCWCGKDVDMKPIPGLPPHTCGNTCSKPRATCPHPCPLMCHAGPCPPCTLMGPAQACFCGKHEITRRCHEECGDLLPCGEHTCSQPCHSGLCGACKIPVPAICYCGKEKKVVTCNQRDDVIESFNYEAEEGEWFEGSFRCQNQPCHPQDESTAHCSLSPDVVTHCNCGKTSLDPVPQCDKLCNKCHTGACSPCFQYVDISCRCGKVSAKSVCHQGTVEQPQCFRTCRAQLNCGRHECGARCCPGEKKAAERRKQKRTANENYEVEHICLQVCGRQLKGPCMACPEAIFDEISCSCGRTILHPPQPCGTRPPECRFNCRRPRACGHPMCPKCPFLVERPCICGKKVLKNQPCCRATSLGSARMSPYLGSIALRFVAGPWYLASTPVPISATPLIRRKQEVRCQATRFNPWPHKDTVLKCDDECLRIQRNQQLAAALKVNPDSHKDDHIPYSDKTLKMFRENITWAQTQEREFRVFASSSDEKRLRFKPMPPNQRAFLHSLAEDYGLDSESQDPEGHRHVCIFKTPRFVAAPQKTLAQCYRLVQANKRVVVVSEKPQPAVQAFNALLLTQPRFGLTTEEVEKELYKDLATASRSGLALTFQTSFLSTEEILIKAVPNFTAASIITSAPQTIESSLTALKSSILKTISSRSGGIARNVILCHADDSLNILRREGVDSGANTGGWNAVASRGAKRVIVAAPKTPATGSKTTLGVLGSGRAGGAFVALRRLELRKKEAEQEKETVVDNWEEAVDKEEGSGAEKNNNVGKSEGEASGSGNEKEAGMMEEKPVDASEKSTEVGNEQKPTEEVQQGPTVPGDA</sequence>
<feature type="transmembrane region" description="Helical" evidence="14">
    <location>
        <begin position="1173"/>
        <end position="1194"/>
    </location>
</feature>
<keyword evidence="8" id="KW-0863">Zinc-finger</keyword>
<keyword evidence="6" id="KW-0677">Repeat</keyword>
<keyword evidence="7" id="KW-0547">Nucleotide-binding</keyword>
<dbReference type="PROSITE" id="PS00211">
    <property type="entry name" value="ABC_TRANSPORTER_1"/>
    <property type="match status" value="2"/>
</dbReference>
<dbReference type="SMART" id="SM00393">
    <property type="entry name" value="R3H"/>
    <property type="match status" value="1"/>
</dbReference>
<evidence type="ECO:0000256" key="9">
    <source>
        <dbReference type="ARBA" id="ARBA00022833"/>
    </source>
</evidence>
<keyword evidence="9" id="KW-0862">Zinc</keyword>
<feature type="transmembrane region" description="Helical" evidence="14">
    <location>
        <begin position="1093"/>
        <end position="1116"/>
    </location>
</feature>
<feature type="compositionally biased region" description="Basic and acidic residues" evidence="13">
    <location>
        <begin position="1529"/>
        <end position="1542"/>
    </location>
</feature>
<dbReference type="InterPro" id="IPR036867">
    <property type="entry name" value="R3H_dom_sf"/>
</dbReference>
<dbReference type="PANTHER" id="PTHR19229">
    <property type="entry name" value="ATP-BINDING CASSETTE TRANSPORTER SUBFAMILY A ABCA"/>
    <property type="match status" value="1"/>
</dbReference>
<dbReference type="InterPro" id="IPR017871">
    <property type="entry name" value="ABC_transporter-like_CS"/>
</dbReference>
<dbReference type="CDD" id="cd06008">
    <property type="entry name" value="NF-X1-zinc-finger"/>
    <property type="match status" value="4"/>
</dbReference>
<dbReference type="Gene3D" id="3.40.50.300">
    <property type="entry name" value="P-loop containing nucleotide triphosphate hydrolases"/>
    <property type="match status" value="2"/>
</dbReference>
<dbReference type="SUPFAM" id="SSF82708">
    <property type="entry name" value="R3H domain"/>
    <property type="match status" value="1"/>
</dbReference>
<comment type="caution">
    <text evidence="17">The sequence shown here is derived from an EMBL/GenBank/DDBJ whole genome shotgun (WGS) entry which is preliminary data.</text>
</comment>
<feature type="transmembrane region" description="Helical" evidence="14">
    <location>
        <begin position="232"/>
        <end position="252"/>
    </location>
</feature>
<feature type="transmembrane region" description="Helical" evidence="14">
    <location>
        <begin position="420"/>
        <end position="443"/>
    </location>
</feature>
<feature type="transmembrane region" description="Helical" evidence="14">
    <location>
        <begin position="335"/>
        <end position="355"/>
    </location>
</feature>
<feature type="transmembrane region" description="Helical" evidence="14">
    <location>
        <begin position="308"/>
        <end position="329"/>
    </location>
</feature>
<dbReference type="InterPro" id="IPR000967">
    <property type="entry name" value="Znf_NFX1"/>
</dbReference>
<dbReference type="Gene3D" id="3.30.1370.50">
    <property type="entry name" value="R3H-like domain"/>
    <property type="match status" value="1"/>
</dbReference>
<evidence type="ECO:0000256" key="8">
    <source>
        <dbReference type="ARBA" id="ARBA00022771"/>
    </source>
</evidence>
<dbReference type="InterPro" id="IPR027417">
    <property type="entry name" value="P-loop_NTPase"/>
</dbReference>
<reference evidence="17" key="2">
    <citation type="submission" date="2023-05" db="EMBL/GenBank/DDBJ databases">
        <authorList>
            <consortium name="Lawrence Berkeley National Laboratory"/>
            <person name="Steindorff A."/>
            <person name="Hensen N."/>
            <person name="Bonometti L."/>
            <person name="Westerberg I."/>
            <person name="Brannstrom I.O."/>
            <person name="Guillou S."/>
            <person name="Cros-Aarteil S."/>
            <person name="Calhoun S."/>
            <person name="Haridas S."/>
            <person name="Kuo A."/>
            <person name="Mondo S."/>
            <person name="Pangilinan J."/>
            <person name="Riley R."/>
            <person name="Labutti K."/>
            <person name="Andreopoulos B."/>
            <person name="Lipzen A."/>
            <person name="Chen C."/>
            <person name="Yanf M."/>
            <person name="Daum C."/>
            <person name="Ng V."/>
            <person name="Clum A."/>
            <person name="Ohm R."/>
            <person name="Martin F."/>
            <person name="Silar P."/>
            <person name="Natvig D."/>
            <person name="Lalanne C."/>
            <person name="Gautier V."/>
            <person name="Ament-Velasquez S.L."/>
            <person name="Kruys A."/>
            <person name="Hutchinson M.I."/>
            <person name="Powell A.J."/>
            <person name="Barry K."/>
            <person name="Miller A.N."/>
            <person name="Grigoriev I.V."/>
            <person name="Debuchy R."/>
            <person name="Gladieux P."/>
            <person name="Thoren M.H."/>
            <person name="Johannesson H."/>
        </authorList>
    </citation>
    <scope>NUCLEOTIDE SEQUENCE</scope>
    <source>
        <strain evidence="17">CBS 990.96</strain>
    </source>
</reference>
<evidence type="ECO:0000313" key="18">
    <source>
        <dbReference type="Proteomes" id="UP001301958"/>
    </source>
</evidence>
<feature type="transmembrane region" description="Helical" evidence="14">
    <location>
        <begin position="1028"/>
        <end position="1050"/>
    </location>
</feature>
<feature type="region of interest" description="Disordered" evidence="13">
    <location>
        <begin position="1529"/>
        <end position="1553"/>
    </location>
</feature>
<dbReference type="GO" id="GO:0016020">
    <property type="term" value="C:membrane"/>
    <property type="evidence" value="ECO:0007669"/>
    <property type="project" value="UniProtKB-SubCell"/>
</dbReference>
<dbReference type="GO" id="GO:0008270">
    <property type="term" value="F:zinc ion binding"/>
    <property type="evidence" value="ECO:0007669"/>
    <property type="project" value="UniProtKB-KW"/>
</dbReference>
<feature type="transmembrane region" description="Helical" evidence="14">
    <location>
        <begin position="806"/>
        <end position="825"/>
    </location>
</feature>
<dbReference type="GO" id="GO:0016887">
    <property type="term" value="F:ATP hydrolysis activity"/>
    <property type="evidence" value="ECO:0007669"/>
    <property type="project" value="InterPro"/>
</dbReference>
<dbReference type="SMART" id="SM00382">
    <property type="entry name" value="AAA"/>
    <property type="match status" value="2"/>
</dbReference>
<dbReference type="PROSITE" id="PS50893">
    <property type="entry name" value="ABC_TRANSPORTER_2"/>
    <property type="match status" value="2"/>
</dbReference>
<feature type="transmembrane region" description="Helical" evidence="14">
    <location>
        <begin position="1128"/>
        <end position="1153"/>
    </location>
</feature>
<feature type="transmembrane region" description="Helical" evidence="14">
    <location>
        <begin position="1062"/>
        <end position="1081"/>
    </location>
</feature>
<feature type="domain" description="ABC transporter" evidence="15">
    <location>
        <begin position="1248"/>
        <end position="1478"/>
    </location>
</feature>
<feature type="domain" description="R3H" evidence="16">
    <location>
        <begin position="2216"/>
        <end position="2279"/>
    </location>
</feature>
<feature type="region of interest" description="Disordered" evidence="13">
    <location>
        <begin position="1644"/>
        <end position="1671"/>
    </location>
</feature>
<feature type="region of interest" description="Disordered" evidence="13">
    <location>
        <begin position="2487"/>
        <end position="2570"/>
    </location>
</feature>
<dbReference type="InterPro" id="IPR003593">
    <property type="entry name" value="AAA+_ATPase"/>
</dbReference>
<evidence type="ECO:0000256" key="11">
    <source>
        <dbReference type="ARBA" id="ARBA00022989"/>
    </source>
</evidence>
<evidence type="ECO:0000259" key="15">
    <source>
        <dbReference type="PROSITE" id="PS50893"/>
    </source>
</evidence>
<protein>
    <submittedName>
        <fullName evidence="17">Transcriptional repressor NF-X1</fullName>
    </submittedName>
</protein>